<dbReference type="EMBL" id="JAANER010000005">
    <property type="protein sequence ID" value="KAG9189336.1"/>
    <property type="molecule type" value="Genomic_DNA"/>
</dbReference>
<dbReference type="GO" id="GO:0016747">
    <property type="term" value="F:acyltransferase activity, transferring groups other than amino-acyl groups"/>
    <property type="evidence" value="ECO:0007669"/>
    <property type="project" value="InterPro"/>
</dbReference>
<comment type="caution">
    <text evidence="2">The sequence shown here is derived from an EMBL/GenBank/DDBJ whole genome shotgun (WGS) entry which is preliminary data.</text>
</comment>
<accession>A0AAD4FGQ7</accession>
<gene>
    <name evidence="2" type="ORF">G6011_06204</name>
</gene>
<feature type="domain" description="N-acetyltransferase" evidence="1">
    <location>
        <begin position="11"/>
        <end position="175"/>
    </location>
</feature>
<evidence type="ECO:0000313" key="3">
    <source>
        <dbReference type="Proteomes" id="UP001199106"/>
    </source>
</evidence>
<reference evidence="2" key="1">
    <citation type="submission" date="2021-07" db="EMBL/GenBank/DDBJ databases">
        <title>Genome Resource of American Ginseng Black Spot Pathogen Alternaria panax.</title>
        <authorList>
            <person name="Qiu C."/>
            <person name="Wang W."/>
            <person name="Liu Z."/>
        </authorList>
    </citation>
    <scope>NUCLEOTIDE SEQUENCE</scope>
    <source>
        <strain evidence="2">BNCC115425</strain>
    </source>
</reference>
<dbReference type="CDD" id="cd04301">
    <property type="entry name" value="NAT_SF"/>
    <property type="match status" value="1"/>
</dbReference>
<evidence type="ECO:0000259" key="1">
    <source>
        <dbReference type="PROSITE" id="PS51186"/>
    </source>
</evidence>
<dbReference type="InterPro" id="IPR016181">
    <property type="entry name" value="Acyl_CoA_acyltransferase"/>
</dbReference>
<protein>
    <recommendedName>
        <fullName evidence="1">N-acetyltransferase domain-containing protein</fullName>
    </recommendedName>
</protein>
<organism evidence="2 3">
    <name type="scientific">Alternaria panax</name>
    <dbReference type="NCBI Taxonomy" id="48097"/>
    <lineage>
        <taxon>Eukaryota</taxon>
        <taxon>Fungi</taxon>
        <taxon>Dikarya</taxon>
        <taxon>Ascomycota</taxon>
        <taxon>Pezizomycotina</taxon>
        <taxon>Dothideomycetes</taxon>
        <taxon>Pleosporomycetidae</taxon>
        <taxon>Pleosporales</taxon>
        <taxon>Pleosporineae</taxon>
        <taxon>Pleosporaceae</taxon>
        <taxon>Alternaria</taxon>
        <taxon>Alternaria sect. Panax</taxon>
    </lineage>
</organism>
<dbReference type="PROSITE" id="PS51186">
    <property type="entry name" value="GNAT"/>
    <property type="match status" value="1"/>
</dbReference>
<proteinExistence type="predicted"/>
<name>A0AAD4FGQ7_9PLEO</name>
<dbReference type="InterPro" id="IPR000182">
    <property type="entry name" value="GNAT_dom"/>
</dbReference>
<keyword evidence="3" id="KW-1185">Reference proteome</keyword>
<dbReference type="Gene3D" id="3.40.630.30">
    <property type="match status" value="1"/>
</dbReference>
<dbReference type="Pfam" id="PF00583">
    <property type="entry name" value="Acetyltransf_1"/>
    <property type="match status" value="1"/>
</dbReference>
<dbReference type="AlphaFoldDB" id="A0AAD4FGQ7"/>
<dbReference type="Proteomes" id="UP001199106">
    <property type="component" value="Unassembled WGS sequence"/>
</dbReference>
<evidence type="ECO:0000313" key="2">
    <source>
        <dbReference type="EMBL" id="KAG9189336.1"/>
    </source>
</evidence>
<dbReference type="SUPFAM" id="SSF55729">
    <property type="entry name" value="Acyl-CoA N-acyltransferases (Nat)"/>
    <property type="match status" value="1"/>
</dbReference>
<sequence length="234" mass="26268">MEAKQPGKKMTVWRPLSVSDIPSLVQVADRVHPDLPESNKVFAERTKLFPQGCLGVFDGLGELRGYIISHPIRYREPPALDQLLGEVAPDADQYYIHDLAILPEFRGSGLAHECLSKILETVAKRYATTSLVSVYGTEDFWGRYGFMIPGIVDEVLEKKLVGYGDDAVYLEQQVEGEEQGLGQSEEAIKTRENEIVVAHMDPVDAREVQEDKAAQWKHNVLRLGTLYPSYAQDH</sequence>